<feature type="signal peptide" evidence="10">
    <location>
        <begin position="1"/>
        <end position="21"/>
    </location>
</feature>
<dbReference type="GO" id="GO:0005783">
    <property type="term" value="C:endoplasmic reticulum"/>
    <property type="evidence" value="ECO:0007669"/>
    <property type="project" value="TreeGrafter"/>
</dbReference>
<dbReference type="GO" id="GO:0005829">
    <property type="term" value="C:cytosol"/>
    <property type="evidence" value="ECO:0007669"/>
    <property type="project" value="TreeGrafter"/>
</dbReference>
<evidence type="ECO:0000313" key="13">
    <source>
        <dbReference type="Proteomes" id="UP000298493"/>
    </source>
</evidence>
<evidence type="ECO:0000256" key="6">
    <source>
        <dbReference type="ARBA" id="ARBA00023098"/>
    </source>
</evidence>
<organism evidence="12 13">
    <name type="scientific">Venturia nashicola</name>
    <dbReference type="NCBI Taxonomy" id="86259"/>
    <lineage>
        <taxon>Eukaryota</taxon>
        <taxon>Fungi</taxon>
        <taxon>Dikarya</taxon>
        <taxon>Ascomycota</taxon>
        <taxon>Pezizomycotina</taxon>
        <taxon>Dothideomycetes</taxon>
        <taxon>Pleosporomycetidae</taxon>
        <taxon>Venturiales</taxon>
        <taxon>Venturiaceae</taxon>
        <taxon>Venturia</taxon>
    </lineage>
</organism>
<evidence type="ECO:0000256" key="10">
    <source>
        <dbReference type="RuleBase" id="RU362103"/>
    </source>
</evidence>
<dbReference type="GO" id="GO:0046475">
    <property type="term" value="P:glycerophospholipid catabolic process"/>
    <property type="evidence" value="ECO:0007669"/>
    <property type="project" value="TreeGrafter"/>
</dbReference>
<proteinExistence type="inferred from homology"/>
<dbReference type="Pfam" id="PF01735">
    <property type="entry name" value="PLA2_B"/>
    <property type="match status" value="1"/>
</dbReference>
<dbReference type="InterPro" id="IPR002642">
    <property type="entry name" value="LysoPLipase_cat_dom"/>
</dbReference>
<dbReference type="FunFam" id="3.40.1090.10:FF:000010">
    <property type="entry name" value="Lysophospholipase"/>
    <property type="match status" value="1"/>
</dbReference>
<dbReference type="AlphaFoldDB" id="A0A4Z1PIP2"/>
<keyword evidence="4 9" id="KW-0378">Hydrolase</keyword>
<sequence>MKTFASFALAASLAATSQVCALEAKDAYMHVLETYGEIVGRALPNSPKGYTPSNVTCPSDRPAVRAAGQLSANETSWLEKRRNVTVDPMRTLLNRMNITGFNVNSWFNDHANNASAIPNIAIGLSGGGWRALLNGAGVVTAMDSRTTNNTGAGQLGGLLQSATYLAGLSGGSWTVGSMFVNNFSSIQALRDTNSGSVYEFGNSILEGPDTGGLQIFDTAQYYSHLADDVNGKKDAGFNTSLTDIWGRALSFQLINATDGGPAYTWSSIALDPDFQVGVQPLPIIIANGRRPGELLIAANTTIFEFNPWEFGTWDPTIYGFVPMQYLGTNFTNGNVAGNDQCVVGFDNAGFVMGTSSSLFNQFLLQINQTSIPDVLKNVLTRILGDLDQDSNDIAEYSPNPFYKYNPATNAGADFTTLDLVDGGENGENIPLHPLIQPNRGVDVIFAVDSSADTTYFWPNATSLVATYERSLGNFANGTIFPPIPDQNTIVNLGLNTHPTFFGCNASNMTNGLSTPLIVYIPNYPYITLSNFSTFQLSTNDSQRDAVIRNGALTATMNNNTRLSTCYGCAIMSRSLEKTATTVPDVCTSCFTEYCWNGTVDSRTPAAYEPRVELAAVKLSDAGRPGARSVWMKVGVAVVVMVNSWHIG</sequence>
<comment type="similarity">
    <text evidence="1 10">Belongs to the lysophospholipase family.</text>
</comment>
<dbReference type="PROSITE" id="PS51210">
    <property type="entry name" value="PLA2C"/>
    <property type="match status" value="1"/>
</dbReference>
<evidence type="ECO:0000256" key="4">
    <source>
        <dbReference type="ARBA" id="ARBA00022801"/>
    </source>
</evidence>
<dbReference type="PANTHER" id="PTHR10728:SF33">
    <property type="entry name" value="LYSOPHOSPHOLIPASE 1-RELATED"/>
    <property type="match status" value="1"/>
</dbReference>
<evidence type="ECO:0000256" key="3">
    <source>
        <dbReference type="ARBA" id="ARBA00022729"/>
    </source>
</evidence>
<reference evidence="12 13" key="1">
    <citation type="submission" date="2019-04" db="EMBL/GenBank/DDBJ databases">
        <title>High contiguity whole genome sequence and gene annotation resource for two Venturia nashicola isolates.</title>
        <authorList>
            <person name="Prokchorchik M."/>
            <person name="Won K."/>
            <person name="Lee Y."/>
            <person name="Choi E.D."/>
            <person name="Segonzac C."/>
            <person name="Sohn K.H."/>
        </authorList>
    </citation>
    <scope>NUCLEOTIDE SEQUENCE [LARGE SCALE GENOMIC DNA]</scope>
    <source>
        <strain evidence="12 13">PRI2</strain>
    </source>
</reference>
<keyword evidence="3 10" id="KW-0732">Signal</keyword>
<evidence type="ECO:0000259" key="11">
    <source>
        <dbReference type="PROSITE" id="PS51210"/>
    </source>
</evidence>
<keyword evidence="7" id="KW-0325">Glycoprotein</keyword>
<evidence type="ECO:0000256" key="5">
    <source>
        <dbReference type="ARBA" id="ARBA00022963"/>
    </source>
</evidence>
<dbReference type="InterPro" id="IPR016035">
    <property type="entry name" value="Acyl_Trfase/lysoPLipase"/>
</dbReference>
<name>A0A4Z1PIP2_9PEZI</name>
<protein>
    <recommendedName>
        <fullName evidence="2 10">Lysophospholipase</fullName>
        <ecNumber evidence="2 10">3.1.1.5</ecNumber>
    </recommendedName>
</protein>
<dbReference type="GO" id="GO:0004623">
    <property type="term" value="F:phospholipase A2 activity"/>
    <property type="evidence" value="ECO:0007669"/>
    <property type="project" value="TreeGrafter"/>
</dbReference>
<dbReference type="EC" id="3.1.1.5" evidence="2 10"/>
<dbReference type="EMBL" id="SNSC02000003">
    <property type="protein sequence ID" value="TID25601.1"/>
    <property type="molecule type" value="Genomic_DNA"/>
</dbReference>
<dbReference type="PANTHER" id="PTHR10728">
    <property type="entry name" value="CYTOSOLIC PHOSPHOLIPASE A2"/>
    <property type="match status" value="1"/>
</dbReference>
<dbReference type="Gene3D" id="3.40.1090.10">
    <property type="entry name" value="Cytosolic phospholipase A2 catalytic domain"/>
    <property type="match status" value="1"/>
</dbReference>
<comment type="catalytic activity">
    <reaction evidence="8 10">
        <text>a 1-acyl-sn-glycero-3-phosphocholine + H2O = sn-glycerol 3-phosphocholine + a fatty acid + H(+)</text>
        <dbReference type="Rhea" id="RHEA:15177"/>
        <dbReference type="ChEBI" id="CHEBI:15377"/>
        <dbReference type="ChEBI" id="CHEBI:15378"/>
        <dbReference type="ChEBI" id="CHEBI:16870"/>
        <dbReference type="ChEBI" id="CHEBI:28868"/>
        <dbReference type="ChEBI" id="CHEBI:58168"/>
        <dbReference type="EC" id="3.1.1.5"/>
    </reaction>
</comment>
<keyword evidence="13" id="KW-1185">Reference proteome</keyword>
<feature type="domain" description="PLA2c" evidence="11">
    <location>
        <begin position="56"/>
        <end position="600"/>
    </location>
</feature>
<keyword evidence="5 9" id="KW-0442">Lipid degradation</keyword>
<feature type="chain" id="PRO_5021513495" description="Lysophospholipase" evidence="10">
    <location>
        <begin position="22"/>
        <end position="647"/>
    </location>
</feature>
<dbReference type="SUPFAM" id="SSF52151">
    <property type="entry name" value="FabD/lysophospholipase-like"/>
    <property type="match status" value="1"/>
</dbReference>
<evidence type="ECO:0000256" key="2">
    <source>
        <dbReference type="ARBA" id="ARBA00013274"/>
    </source>
</evidence>
<evidence type="ECO:0000313" key="12">
    <source>
        <dbReference type="EMBL" id="TID25601.1"/>
    </source>
</evidence>
<evidence type="ECO:0000256" key="8">
    <source>
        <dbReference type="ARBA" id="ARBA00049531"/>
    </source>
</evidence>
<accession>A0A4Z1PIP2</accession>
<evidence type="ECO:0000256" key="9">
    <source>
        <dbReference type="PROSITE-ProRule" id="PRU00555"/>
    </source>
</evidence>
<evidence type="ECO:0000256" key="7">
    <source>
        <dbReference type="ARBA" id="ARBA00023180"/>
    </source>
</evidence>
<dbReference type="STRING" id="86259.A0A4Z1PIP2"/>
<gene>
    <name evidence="12" type="ORF">E6O75_ATG03464</name>
</gene>
<keyword evidence="6 9" id="KW-0443">Lipid metabolism</keyword>
<dbReference type="Proteomes" id="UP000298493">
    <property type="component" value="Unassembled WGS sequence"/>
</dbReference>
<evidence type="ECO:0000256" key="1">
    <source>
        <dbReference type="ARBA" id="ARBA00008780"/>
    </source>
</evidence>
<dbReference type="SMART" id="SM00022">
    <property type="entry name" value="PLAc"/>
    <property type="match status" value="1"/>
</dbReference>
<dbReference type="GO" id="GO:0004622">
    <property type="term" value="F:phosphatidylcholine lysophospholipase activity"/>
    <property type="evidence" value="ECO:0007669"/>
    <property type="project" value="UniProtKB-EC"/>
</dbReference>
<comment type="caution">
    <text evidence="12">The sequence shown here is derived from an EMBL/GenBank/DDBJ whole genome shotgun (WGS) entry which is preliminary data.</text>
</comment>